<organism evidence="1">
    <name type="scientific">Anopheles triannulatus</name>
    <dbReference type="NCBI Taxonomy" id="58253"/>
    <lineage>
        <taxon>Eukaryota</taxon>
        <taxon>Metazoa</taxon>
        <taxon>Ecdysozoa</taxon>
        <taxon>Arthropoda</taxon>
        <taxon>Hexapoda</taxon>
        <taxon>Insecta</taxon>
        <taxon>Pterygota</taxon>
        <taxon>Neoptera</taxon>
        <taxon>Endopterygota</taxon>
        <taxon>Diptera</taxon>
        <taxon>Nematocera</taxon>
        <taxon>Culicoidea</taxon>
        <taxon>Culicidae</taxon>
        <taxon>Anophelinae</taxon>
        <taxon>Anopheles</taxon>
    </lineage>
</organism>
<sequence length="99" mass="11692">MGRNYLLLYIALSSKLRYLLINILSLSLSHVCAWYKRYVSLVSCFATYLHYQVEVRFRFQSRISKLRLFRGCRMEDKISFLNFPNPSCSAALILARPIY</sequence>
<evidence type="ECO:0000313" key="1">
    <source>
        <dbReference type="EMBL" id="MBW47584.1"/>
    </source>
</evidence>
<reference evidence="1" key="1">
    <citation type="submission" date="2018-01" db="EMBL/GenBank/DDBJ databases">
        <title>An insight into the sialome of Amazonian anophelines.</title>
        <authorList>
            <person name="Ribeiro J.M."/>
            <person name="Scarpassa V."/>
            <person name="Calvo E."/>
        </authorList>
    </citation>
    <scope>NUCLEOTIDE SEQUENCE</scope>
    <source>
        <tissue evidence="1">Salivary glands</tissue>
    </source>
</reference>
<proteinExistence type="predicted"/>
<protein>
    <submittedName>
        <fullName evidence="1">Putative secreted protein</fullName>
    </submittedName>
</protein>
<dbReference type="AlphaFoldDB" id="A0A2M4B3H3"/>
<name>A0A2M4B3H3_9DIPT</name>
<accession>A0A2M4B3H3</accession>
<dbReference type="EMBL" id="GGFK01014263">
    <property type="protein sequence ID" value="MBW47584.1"/>
    <property type="molecule type" value="Transcribed_RNA"/>
</dbReference>